<feature type="non-terminal residue" evidence="3">
    <location>
        <position position="319"/>
    </location>
</feature>
<proteinExistence type="evidence at transcript level"/>
<keyword evidence="1" id="KW-0472">Membrane</keyword>
<evidence type="ECO:0000256" key="2">
    <source>
        <dbReference type="SAM" id="SignalP"/>
    </source>
</evidence>
<reference evidence="3" key="2">
    <citation type="journal article" date="2014" name="BMC Genomics">
        <title>A genomic perspective to assessing quality of mass-reared SIT flies used in Mediterranean fruit fly (Ceratitis capitata) eradication in California.</title>
        <authorList>
            <person name="Calla B."/>
            <person name="Hall B."/>
            <person name="Hou S."/>
            <person name="Geib S.M."/>
        </authorList>
    </citation>
    <scope>NUCLEOTIDE SEQUENCE</scope>
</reference>
<organism evidence="3">
    <name type="scientific">Ceratitis capitata</name>
    <name type="common">Mediterranean fruit fly</name>
    <name type="synonym">Tephritis capitata</name>
    <dbReference type="NCBI Taxonomy" id="7213"/>
    <lineage>
        <taxon>Eukaryota</taxon>
        <taxon>Metazoa</taxon>
        <taxon>Ecdysozoa</taxon>
        <taxon>Arthropoda</taxon>
        <taxon>Hexapoda</taxon>
        <taxon>Insecta</taxon>
        <taxon>Pterygota</taxon>
        <taxon>Neoptera</taxon>
        <taxon>Endopterygota</taxon>
        <taxon>Diptera</taxon>
        <taxon>Brachycera</taxon>
        <taxon>Muscomorpha</taxon>
        <taxon>Tephritoidea</taxon>
        <taxon>Tephritidae</taxon>
        <taxon>Ceratitis</taxon>
        <taxon>Ceratitis</taxon>
    </lineage>
</organism>
<keyword evidence="2" id="KW-0732">Signal</keyword>
<feature type="transmembrane region" description="Helical" evidence="1">
    <location>
        <begin position="242"/>
        <end position="275"/>
    </location>
</feature>
<feature type="signal peptide" evidence="2">
    <location>
        <begin position="1"/>
        <end position="22"/>
    </location>
</feature>
<evidence type="ECO:0000256" key="1">
    <source>
        <dbReference type="SAM" id="Phobius"/>
    </source>
</evidence>
<keyword evidence="1" id="KW-1133">Transmembrane helix</keyword>
<feature type="transmembrane region" description="Helical" evidence="1">
    <location>
        <begin position="220"/>
        <end position="236"/>
    </location>
</feature>
<feature type="transmembrane region" description="Helical" evidence="1">
    <location>
        <begin position="39"/>
        <end position="61"/>
    </location>
</feature>
<keyword evidence="1" id="KW-0812">Transmembrane</keyword>
<protein>
    <submittedName>
        <fullName evidence="3">Uncharacterized protein</fullName>
    </submittedName>
</protein>
<feature type="chain" id="PRO_5004906861" evidence="2">
    <location>
        <begin position="23"/>
        <end position="319"/>
    </location>
</feature>
<dbReference type="AlphaFoldDB" id="W8C6D2"/>
<reference evidence="3" key="1">
    <citation type="submission" date="2013-07" db="EMBL/GenBank/DDBJ databases">
        <authorList>
            <person name="Geib S."/>
        </authorList>
    </citation>
    <scope>NUCLEOTIDE SEQUENCE</scope>
</reference>
<sequence>MAAVLAVLAALAAPAAMDLALAVSRAAAAAVWVEATVTVTAAAVAMWVSVAALVAVTLVLVSVVSEMVATMLAALADNNNRPVLNQLWCTNNSLPFRHLKIMNRWRKPNTLLLAVHKRIIALSSLKRHHPARLMSNSQLSMRHKKKKPSFMCSRRRIHHLRSTTLPRPHPLCPLNLRYSLSNIKPRMKLSMRSSKFKLNTIKSKAHLSTPTAVLVSSNRLLAFLMAVLVVPVVLVAKAQVRMALVSVVAAVMPLVAVLALAVVLLVLLVQTLVLLTMALRMVQSLPLTCHLPKRCENRHKSIFQLMFDKRVLLENTRFI</sequence>
<name>W8C6D2_CERCA</name>
<accession>W8C6D2</accession>
<dbReference type="EMBL" id="GAMC01001177">
    <property type="protein sequence ID" value="JAC05379.1"/>
    <property type="molecule type" value="mRNA"/>
</dbReference>
<evidence type="ECO:0000313" key="3">
    <source>
        <dbReference type="EMBL" id="JAC05379.1"/>
    </source>
</evidence>